<name>A0A9Q6Z3L0_MYROD</name>
<reference evidence="1 2" key="1">
    <citation type="submission" date="2021-01" db="EMBL/GenBank/DDBJ databases">
        <title>FDA dAtabase for Regulatory Grade micrObial Sequences (FDA-ARGOS): Supporting development and validation of Infectious Disease Dx tests.</title>
        <authorList>
            <person name="Sproer C."/>
            <person name="Gronow S."/>
            <person name="Severitt S."/>
            <person name="Schroder I."/>
            <person name="Tallon L."/>
            <person name="Sadzewicz L."/>
            <person name="Zhao X."/>
            <person name="Boylan J."/>
            <person name="Ott S."/>
            <person name="Bowen H."/>
            <person name="Vavikolanu K."/>
            <person name="Mehta A."/>
            <person name="Aluvathingal J."/>
            <person name="Nadendla S."/>
            <person name="Lowell S."/>
            <person name="Myers T."/>
            <person name="Yan Y."/>
            <person name="Sichtig H."/>
        </authorList>
    </citation>
    <scope>NUCLEOTIDE SEQUENCE [LARGE SCALE GENOMIC DNA]</scope>
    <source>
        <strain evidence="1 2">FDAARGOS_1131</strain>
    </source>
</reference>
<proteinExistence type="predicted"/>
<dbReference type="Proteomes" id="UP000596202">
    <property type="component" value="Chromosome"/>
</dbReference>
<gene>
    <name evidence="1" type="ORF">I6I88_05510</name>
</gene>
<dbReference type="EMBL" id="CP068108">
    <property type="protein sequence ID" value="QQU01208.1"/>
    <property type="molecule type" value="Genomic_DNA"/>
</dbReference>
<protein>
    <submittedName>
        <fullName evidence="1">Uncharacterized protein</fullName>
    </submittedName>
</protein>
<sequence>MHAIMQSNKQPHTSYRPQLNYVLLLIIILFSISSFSQCDKKLLTGTFASIPFTLRCPGYQYSFSPHNTTEVLDILGHNDINLVKREFSAVEAHIKEHVLKNTNAYFLEHLNFYTLEIVDLDRADDFQHRVPTVDLTQCRAKYTIDYYFEPLENVKYCVGFALDEKMNIISADNFPKGKVKPFQNTTVCALYDLGETYLNLPTTDLELIVHKNEFYWSLLEKANYERGENKRQRILINAADLSDYLLLDVVRYVDF</sequence>
<evidence type="ECO:0000313" key="1">
    <source>
        <dbReference type="EMBL" id="QQU01208.1"/>
    </source>
</evidence>
<organism evidence="1 2">
    <name type="scientific">Myroides odoratus</name>
    <name type="common">Flavobacterium odoratum</name>
    <dbReference type="NCBI Taxonomy" id="256"/>
    <lineage>
        <taxon>Bacteria</taxon>
        <taxon>Pseudomonadati</taxon>
        <taxon>Bacteroidota</taxon>
        <taxon>Flavobacteriia</taxon>
        <taxon>Flavobacteriales</taxon>
        <taxon>Flavobacteriaceae</taxon>
        <taxon>Myroides</taxon>
    </lineage>
</organism>
<dbReference type="OrthoDB" id="1452211at2"/>
<accession>A0A9Q6Z3L0</accession>
<dbReference type="AlphaFoldDB" id="A0A9Q6Z3L0"/>
<evidence type="ECO:0000313" key="2">
    <source>
        <dbReference type="Proteomes" id="UP000596202"/>
    </source>
</evidence>